<comment type="caution">
    <text evidence="2">The sequence shown here is derived from an EMBL/GenBank/DDBJ whole genome shotgun (WGS) entry which is preliminary data.</text>
</comment>
<feature type="non-terminal residue" evidence="2">
    <location>
        <position position="257"/>
    </location>
</feature>
<organism evidence="2 3">
    <name type="scientific">Knufia fluminis</name>
    <dbReference type="NCBI Taxonomy" id="191047"/>
    <lineage>
        <taxon>Eukaryota</taxon>
        <taxon>Fungi</taxon>
        <taxon>Dikarya</taxon>
        <taxon>Ascomycota</taxon>
        <taxon>Pezizomycotina</taxon>
        <taxon>Eurotiomycetes</taxon>
        <taxon>Chaetothyriomycetidae</taxon>
        <taxon>Chaetothyriales</taxon>
        <taxon>Trichomeriaceae</taxon>
        <taxon>Knufia</taxon>
    </lineage>
</organism>
<name>A0AAN8EIA5_9EURO</name>
<dbReference type="Proteomes" id="UP001316803">
    <property type="component" value="Unassembled WGS sequence"/>
</dbReference>
<gene>
    <name evidence="2" type="ORF">OHC33_011234</name>
</gene>
<evidence type="ECO:0000256" key="1">
    <source>
        <dbReference type="SAM" id="MobiDB-lite"/>
    </source>
</evidence>
<keyword evidence="3" id="KW-1185">Reference proteome</keyword>
<dbReference type="AlphaFoldDB" id="A0AAN8EIA5"/>
<protein>
    <submittedName>
        <fullName evidence="2">Uncharacterized protein</fullName>
    </submittedName>
</protein>
<feature type="region of interest" description="Disordered" evidence="1">
    <location>
        <begin position="106"/>
        <end position="127"/>
    </location>
</feature>
<reference evidence="2 3" key="1">
    <citation type="submission" date="2022-12" db="EMBL/GenBank/DDBJ databases">
        <title>Genomic features and morphological characterization of a novel Knufia sp. strain isolated from spacecraft assembly facility.</title>
        <authorList>
            <person name="Teixeira M."/>
            <person name="Chander A.M."/>
            <person name="Stajich J.E."/>
            <person name="Venkateswaran K."/>
        </authorList>
    </citation>
    <scope>NUCLEOTIDE SEQUENCE [LARGE SCALE GENOMIC DNA]</scope>
    <source>
        <strain evidence="2 3">FJI-L2-BK-P2</strain>
    </source>
</reference>
<sequence length="257" mass="27847">MHQLDQEERLRSFIRNAVEWLHTTIDSITVDTDDYPPPFRVVVRGFQQAVQDFLQELQEIAVATGKVDTRSDKSVESCTVSAPCGLDLLANASAQVQAIEPALHPGSAAESAHNTARPLIRGDGTSSESVSIRVSSLVDSAHVPASPPPPPSVTAAQENITTPTGEIRSDTEENVLRLYPTKAQYLDFPSLLTRAKALGAENTGVFTVMLPEDMPQDFEVVDSDDCPVSVFAATKTEGVFQLSRKPQRASLHMVPDP</sequence>
<dbReference type="EMBL" id="JAKLMC020000075">
    <property type="protein sequence ID" value="KAK5947746.1"/>
    <property type="molecule type" value="Genomic_DNA"/>
</dbReference>
<proteinExistence type="predicted"/>
<evidence type="ECO:0000313" key="2">
    <source>
        <dbReference type="EMBL" id="KAK5947746.1"/>
    </source>
</evidence>
<accession>A0AAN8EIA5</accession>
<evidence type="ECO:0000313" key="3">
    <source>
        <dbReference type="Proteomes" id="UP001316803"/>
    </source>
</evidence>